<feature type="domain" description="Teneurin-like YD-shell" evidence="7">
    <location>
        <begin position="1563"/>
        <end position="1765"/>
    </location>
</feature>
<dbReference type="GO" id="GO:0005576">
    <property type="term" value="C:extracellular region"/>
    <property type="evidence" value="ECO:0007669"/>
    <property type="project" value="UniProtKB-SubCell"/>
</dbReference>
<evidence type="ECO:0000256" key="4">
    <source>
        <dbReference type="ARBA" id="ARBA00023026"/>
    </source>
</evidence>
<feature type="signal peptide" evidence="6">
    <location>
        <begin position="1"/>
        <end position="27"/>
    </location>
</feature>
<dbReference type="InterPro" id="IPR050708">
    <property type="entry name" value="T6SS_VgrG/RHS"/>
</dbReference>
<keyword evidence="9" id="KW-1185">Reference proteome</keyword>
<feature type="region of interest" description="Disordered" evidence="5">
    <location>
        <begin position="1429"/>
        <end position="1453"/>
    </location>
</feature>
<dbReference type="InterPro" id="IPR003284">
    <property type="entry name" value="Sal_SpvB"/>
</dbReference>
<evidence type="ECO:0000256" key="3">
    <source>
        <dbReference type="ARBA" id="ARBA00022737"/>
    </source>
</evidence>
<dbReference type="Proteomes" id="UP000642748">
    <property type="component" value="Unassembled WGS sequence"/>
</dbReference>
<dbReference type="Pfam" id="PF25023">
    <property type="entry name" value="TEN_YD-shell"/>
    <property type="match status" value="1"/>
</dbReference>
<feature type="chain" id="PRO_5035323380" evidence="6">
    <location>
        <begin position="28"/>
        <end position="2016"/>
    </location>
</feature>
<protein>
    <submittedName>
        <fullName evidence="8">Type IV secretion protein Rhs</fullName>
    </submittedName>
</protein>
<evidence type="ECO:0000256" key="2">
    <source>
        <dbReference type="ARBA" id="ARBA00022525"/>
    </source>
</evidence>
<sequence>MMRRILAAIMAVAVVVGLMQAPIPAQAAGATWPPRKPDAAHLIDGSGVPVKKLPDDATSAAVAPTAPVVSWPGAGTANVDAAAGPNNPARPGGLPVWTDSSAPAVRVEVADRSATSAQGVDGLILRLQRADGKADATTVPLHLDYAAFRHAYGGDWAARLRLVRLPDGTGPATVLPTGNDLKTGRITADVALAGSAETYALTAAPDGQTGSYKATSLAPSGTWSVSTQSGDFDYAYPLRVPAVPGGLQPDLALSYSSAAVDGHTAATNNQPSWVGEGWSLWPGSIDRGYKACFDDITDPSKRTGDLCWATDNATLTFEGHSSVLVPAGGNLWRPKNDDGSRVEHLTGAGNGANQGEYWKVTTTDGTQYFFGRGNGAAWTEPVFGNDPGEPCHQSTFDASWCQQAYRWNLDQVVDARGNVIDYFYTPETNNYSRDVDARKPTPYVRGGVLEHIEYGARSGQHPSAQVVFESAERGNPAPDVPADQACADGQNCGIHYSPTFWSTKRLATVTTRVWDGSAWRGVDRWTLNHLYPENTDGTTASLWLHGIVHTGLAAGENVTGGNVTLPEVVFDGVPRANRVNSDTDGLLPLNKWRIHRINNESGGWTWVDYADTDCSPTALPAPETNTSRCFPATWTPDGDQLRHDWMNKYVVSSVSLEDRVGGQPTEVTSYRYNGGAAWHYNDNPLVPPDFRTWSQYRGYQEVVVTHGDPDKLTPSATRYTYFRGMRGDHLPGGTRPGTVKDSQGVEWNDDEQLAGFLREQITYDGVDGPVLSSTINDPWQHGPTATQGTSQSYVVRTGRTVTRTALQNPDGSTRGWRTTQTDTGYNDQGLPVENSDLGDTGTPDDDRCTTTTYARNETSWLIELPVEVRTDAVACGTTAGPGDAVSGTRTYYDGGALAAAPTAGNVTRTEKLKDAATWITTARGSYDDYGRPLDAFDALDHKTTTSYTPATGLPTRTTVTNPLGHSTTSELNPTVGAPTGTVDANLRRTDQTYDALGRLTGVWQPGRSRAGGDGPNTSYAYQVRPDGPSWTSTTTLKANNNTLTGYQLLDGFLRPRQTQQPGPNPTGAGALRVLSDTLYDSRGLAVQTNGPYSDGGTPGTALVGVADAAVPRMTRTTFDAAERATESVTRSLGAELFRTSTRYFGDHTEVTPPVGGTPTATYTDARGRATAVWRYQQRPAAGGALSGQHDVTGYTWTDGDELATMTDVGGNTWRYGYDLLGHRTASSDPDKGDSTTSYGDAGQVIGTTDARGVTTAYRYDELGRKVEERQGSPSGALLASWTYDTILKGQLTSSTRKVGADEYTSAITGYDAAYRPTGKRLTLPPGQVDPAGSWGTSFTTSMTYKPDGSPATVSLPSMPGIAAETLSYSYDSFGNPYAMSGANHYVHDAAYTEFGELAQVQLGDDPEQALQTFYFDPGTRRLIRTTVDRQRDQVSGQAPRSVQDVNTGYDPAGNVTSVADTPFIGDTDRQCFAYDPMRQLIEAWTTTATGCGAPGTGIGGPAPYWTSYTYDAVGNRHTDTVHPVAATAGTALAAVTRTYTYPNGGRPRPHAIASVGGAGVSAAATGGYGYDAAGNTTSRPTPDGTQTLTWTPYGKVGTVTDGTTVTTNQYDADTNLIASKDSGGTVVVYLDGAELRYNAGTKQSSSTRYYTFGGATVAVRTAGGVAGLNWMAHDQHGTDDLSINASTAKLTERRTDPFGNTRDSTPPPWPGSHGFVGGIEQPAGLTHLGAREYDSATGRFLSVDPVLDPRDPQQFNAYAYAGNNPTTMSDPDGRAISEGDYGWADAGHYYPHPPAASGNSPKPPTPATPKSSSPPVSHAGQKDFGASCQRGDENYCRKLVDEAERRAQREAAVKRAAQHDWDAADGPRGRVGGYNAPPELTVIHGRELHHERTLYEDVRNAVGEAADMTGHAIAVGATWVWNNLGLIGPALSVCALIPVVDVVCGPLAIVVNLVAFRKDIASCIGGGGADSCVFSLLDGASFGTAVFHTDNFFQVPVTVAVNFLAFGANFWGLDGN</sequence>
<keyword evidence="2" id="KW-0964">Secreted</keyword>
<dbReference type="NCBIfam" id="TIGR01643">
    <property type="entry name" value="YD_repeat_2x"/>
    <property type="match status" value="3"/>
</dbReference>
<reference evidence="8" key="1">
    <citation type="submission" date="2021-01" db="EMBL/GenBank/DDBJ databases">
        <title>Whole genome shotgun sequence of Rugosimonospora africana NBRC 104875.</title>
        <authorList>
            <person name="Komaki H."/>
            <person name="Tamura T."/>
        </authorList>
    </citation>
    <scope>NUCLEOTIDE SEQUENCE</scope>
    <source>
        <strain evidence="8">NBRC 104875</strain>
    </source>
</reference>
<dbReference type="PANTHER" id="PTHR32305">
    <property type="match status" value="1"/>
</dbReference>
<keyword evidence="4" id="KW-0843">Virulence</keyword>
<feature type="region of interest" description="Disordered" evidence="5">
    <location>
        <begin position="1792"/>
        <end position="1828"/>
    </location>
</feature>
<accession>A0A8J3QSJ3</accession>
<evidence type="ECO:0000256" key="6">
    <source>
        <dbReference type="SAM" id="SignalP"/>
    </source>
</evidence>
<dbReference type="Pfam" id="PF03534">
    <property type="entry name" value="SpvB"/>
    <property type="match status" value="1"/>
</dbReference>
<evidence type="ECO:0000313" key="9">
    <source>
        <dbReference type="Proteomes" id="UP000642748"/>
    </source>
</evidence>
<dbReference type="RefSeq" id="WP_203918510.1">
    <property type="nucleotide sequence ID" value="NZ_BONZ01000030.1"/>
</dbReference>
<evidence type="ECO:0000256" key="1">
    <source>
        <dbReference type="ARBA" id="ARBA00004613"/>
    </source>
</evidence>
<dbReference type="PANTHER" id="PTHR32305:SF17">
    <property type="entry name" value="TRNA NUCLEASE WAPA"/>
    <property type="match status" value="1"/>
</dbReference>
<keyword evidence="3" id="KW-0677">Repeat</keyword>
<feature type="region of interest" description="Disordered" evidence="5">
    <location>
        <begin position="805"/>
        <end position="845"/>
    </location>
</feature>
<keyword evidence="6" id="KW-0732">Signal</keyword>
<evidence type="ECO:0000313" key="8">
    <source>
        <dbReference type="EMBL" id="GIH14858.1"/>
    </source>
</evidence>
<feature type="compositionally biased region" description="Polar residues" evidence="5">
    <location>
        <begin position="1433"/>
        <end position="1446"/>
    </location>
</feature>
<dbReference type="EMBL" id="BONZ01000030">
    <property type="protein sequence ID" value="GIH14858.1"/>
    <property type="molecule type" value="Genomic_DNA"/>
</dbReference>
<feature type="region of interest" description="Disordered" evidence="5">
    <location>
        <begin position="1854"/>
        <end position="1873"/>
    </location>
</feature>
<dbReference type="InterPro" id="IPR031325">
    <property type="entry name" value="RHS_repeat"/>
</dbReference>
<feature type="region of interest" description="Disordered" evidence="5">
    <location>
        <begin position="1224"/>
        <end position="1243"/>
    </location>
</feature>
<dbReference type="Gene3D" id="2.180.10.10">
    <property type="entry name" value="RHS repeat-associated core"/>
    <property type="match status" value="1"/>
</dbReference>
<dbReference type="InterPro" id="IPR056823">
    <property type="entry name" value="TEN-like_YD-shell"/>
</dbReference>
<dbReference type="NCBIfam" id="TIGR03696">
    <property type="entry name" value="Rhs_assc_core"/>
    <property type="match status" value="1"/>
</dbReference>
<feature type="region of interest" description="Disordered" evidence="5">
    <location>
        <begin position="1756"/>
        <end position="1780"/>
    </location>
</feature>
<dbReference type="InterPro" id="IPR006530">
    <property type="entry name" value="YD"/>
</dbReference>
<comment type="caution">
    <text evidence="8">The sequence shown here is derived from an EMBL/GenBank/DDBJ whole genome shotgun (WGS) entry which is preliminary data.</text>
</comment>
<organism evidence="8 9">
    <name type="scientific">Rugosimonospora africana</name>
    <dbReference type="NCBI Taxonomy" id="556532"/>
    <lineage>
        <taxon>Bacteria</taxon>
        <taxon>Bacillati</taxon>
        <taxon>Actinomycetota</taxon>
        <taxon>Actinomycetes</taxon>
        <taxon>Micromonosporales</taxon>
        <taxon>Micromonosporaceae</taxon>
        <taxon>Rugosimonospora</taxon>
    </lineage>
</organism>
<dbReference type="Pfam" id="PF05593">
    <property type="entry name" value="RHS_repeat"/>
    <property type="match status" value="1"/>
</dbReference>
<comment type="subcellular location">
    <subcellularLocation>
        <location evidence="1">Secreted</location>
    </subcellularLocation>
</comment>
<dbReference type="GO" id="GO:0005737">
    <property type="term" value="C:cytoplasm"/>
    <property type="evidence" value="ECO:0007669"/>
    <property type="project" value="InterPro"/>
</dbReference>
<gene>
    <name evidence="8" type="ORF">Raf01_30300</name>
</gene>
<name>A0A8J3QSJ3_9ACTN</name>
<evidence type="ECO:0000259" key="7">
    <source>
        <dbReference type="Pfam" id="PF25023"/>
    </source>
</evidence>
<feature type="compositionally biased region" description="Polar residues" evidence="5">
    <location>
        <begin position="805"/>
        <end position="826"/>
    </location>
</feature>
<proteinExistence type="predicted"/>
<dbReference type="InterPro" id="IPR022385">
    <property type="entry name" value="Rhs_assc_core"/>
</dbReference>
<feature type="compositionally biased region" description="Basic and acidic residues" evidence="5">
    <location>
        <begin position="1854"/>
        <end position="1868"/>
    </location>
</feature>
<evidence type="ECO:0000256" key="5">
    <source>
        <dbReference type="SAM" id="MobiDB-lite"/>
    </source>
</evidence>